<evidence type="ECO:0000256" key="2">
    <source>
        <dbReference type="SAM" id="MobiDB-lite"/>
    </source>
</evidence>
<evidence type="ECO:0000313" key="3">
    <source>
        <dbReference type="EMBL" id="KAJ1188496.1"/>
    </source>
</evidence>
<dbReference type="Proteomes" id="UP001066276">
    <property type="component" value="Chromosome 3_1"/>
</dbReference>
<accession>A0AAV7UIP5</accession>
<proteinExistence type="predicted"/>
<keyword evidence="4" id="KW-1185">Reference proteome</keyword>
<dbReference type="AlphaFoldDB" id="A0AAV7UIP5"/>
<organism evidence="3 4">
    <name type="scientific">Pleurodeles waltl</name>
    <name type="common">Iberian ribbed newt</name>
    <dbReference type="NCBI Taxonomy" id="8319"/>
    <lineage>
        <taxon>Eukaryota</taxon>
        <taxon>Metazoa</taxon>
        <taxon>Chordata</taxon>
        <taxon>Craniata</taxon>
        <taxon>Vertebrata</taxon>
        <taxon>Euteleostomi</taxon>
        <taxon>Amphibia</taxon>
        <taxon>Batrachia</taxon>
        <taxon>Caudata</taxon>
        <taxon>Salamandroidea</taxon>
        <taxon>Salamandridae</taxon>
        <taxon>Pleurodelinae</taxon>
        <taxon>Pleurodeles</taxon>
    </lineage>
</organism>
<sequence length="465" mass="54233">MMRILIKYAVKDRSKILEEIDKIRLELLTIITQETLDEFMQNLENKLIKLEEDITTKKQRKFIRDYKDDQAGRILTFHRKYVHMYKEETSELCFKNLETTAVSTEELVESNVSDGNLSDVSDTALSKGVVVDKGTERSDILKQFRLLNQGQTDQNSISERQRGWAQMKKKRNRQAKNRRWRRKHKTVESGYSCSKVNNMDVINLSSRTLSSDEKSLRALGLYFCPTGCFNYVQTRIDIFKFIQKLKLKKLYQTKVSNMEKKKIQCEYSNLCISDIEILHTLADLHDGMSVHEDAILNLEGLGISLDDPCPSNLKPKSTFLPAIQCDAIDAFEREVIKHLKKMRYKGRDGKMNLSRVQWKALQDLKKDQTIVMRQSDKGGNAVVQDISKYVAEGLRQLSSSKCYEQIRYEDIKLMNDEYHGMLVDWREKGLIDWDEFLFLKCDYPRIPVLYLLPKVHKDRTNPPGT</sequence>
<feature type="coiled-coil region" evidence="1">
    <location>
        <begin position="33"/>
        <end position="60"/>
    </location>
</feature>
<protein>
    <submittedName>
        <fullName evidence="3">Uncharacterized protein</fullName>
    </submittedName>
</protein>
<comment type="caution">
    <text evidence="3">The sequence shown here is derived from an EMBL/GenBank/DDBJ whole genome shotgun (WGS) entry which is preliminary data.</text>
</comment>
<name>A0AAV7UIP5_PLEWA</name>
<feature type="region of interest" description="Disordered" evidence="2">
    <location>
        <begin position="152"/>
        <end position="189"/>
    </location>
</feature>
<keyword evidence="1" id="KW-0175">Coiled coil</keyword>
<feature type="compositionally biased region" description="Basic residues" evidence="2">
    <location>
        <begin position="167"/>
        <end position="185"/>
    </location>
</feature>
<gene>
    <name evidence="3" type="ORF">NDU88_005257</name>
</gene>
<reference evidence="3" key="1">
    <citation type="journal article" date="2022" name="bioRxiv">
        <title>Sequencing and chromosome-scale assembly of the giantPleurodeles waltlgenome.</title>
        <authorList>
            <person name="Brown T."/>
            <person name="Elewa A."/>
            <person name="Iarovenko S."/>
            <person name="Subramanian E."/>
            <person name="Araus A.J."/>
            <person name="Petzold A."/>
            <person name="Susuki M."/>
            <person name="Suzuki K.-i.T."/>
            <person name="Hayashi T."/>
            <person name="Toyoda A."/>
            <person name="Oliveira C."/>
            <person name="Osipova E."/>
            <person name="Leigh N.D."/>
            <person name="Simon A."/>
            <person name="Yun M.H."/>
        </authorList>
    </citation>
    <scope>NUCLEOTIDE SEQUENCE</scope>
    <source>
        <strain evidence="3">20211129_DDA</strain>
        <tissue evidence="3">Liver</tissue>
    </source>
</reference>
<evidence type="ECO:0000313" key="4">
    <source>
        <dbReference type="Proteomes" id="UP001066276"/>
    </source>
</evidence>
<dbReference type="EMBL" id="JANPWB010000005">
    <property type="protein sequence ID" value="KAJ1188496.1"/>
    <property type="molecule type" value="Genomic_DNA"/>
</dbReference>
<evidence type="ECO:0000256" key="1">
    <source>
        <dbReference type="SAM" id="Coils"/>
    </source>
</evidence>